<evidence type="ECO:0000313" key="2">
    <source>
        <dbReference type="Proteomes" id="UP000789525"/>
    </source>
</evidence>
<protein>
    <submittedName>
        <fullName evidence="1">14875_t:CDS:1</fullName>
    </submittedName>
</protein>
<feature type="non-terminal residue" evidence="1">
    <location>
        <position position="1"/>
    </location>
</feature>
<organism evidence="1 2">
    <name type="scientific">Acaulospora colombiana</name>
    <dbReference type="NCBI Taxonomy" id="27376"/>
    <lineage>
        <taxon>Eukaryota</taxon>
        <taxon>Fungi</taxon>
        <taxon>Fungi incertae sedis</taxon>
        <taxon>Mucoromycota</taxon>
        <taxon>Glomeromycotina</taxon>
        <taxon>Glomeromycetes</taxon>
        <taxon>Diversisporales</taxon>
        <taxon>Acaulosporaceae</taxon>
        <taxon>Acaulospora</taxon>
    </lineage>
</organism>
<dbReference type="Proteomes" id="UP000789525">
    <property type="component" value="Unassembled WGS sequence"/>
</dbReference>
<dbReference type="EMBL" id="CAJVPT010068020">
    <property type="protein sequence ID" value="CAG8775863.1"/>
    <property type="molecule type" value="Genomic_DNA"/>
</dbReference>
<sequence length="57" mass="6150">NQTENENGFSASLKYGVLAEGGAERLQPGGELCPELSWCEECGSSSYIQRLHVEAFG</sequence>
<gene>
    <name evidence="1" type="ORF">ACOLOM_LOCUS14082</name>
</gene>
<comment type="caution">
    <text evidence="1">The sequence shown here is derived from an EMBL/GenBank/DDBJ whole genome shotgun (WGS) entry which is preliminary data.</text>
</comment>
<proteinExistence type="predicted"/>
<reference evidence="1" key="1">
    <citation type="submission" date="2021-06" db="EMBL/GenBank/DDBJ databases">
        <authorList>
            <person name="Kallberg Y."/>
            <person name="Tangrot J."/>
            <person name="Rosling A."/>
        </authorList>
    </citation>
    <scope>NUCLEOTIDE SEQUENCE</scope>
    <source>
        <strain evidence="1">CL356</strain>
    </source>
</reference>
<name>A0ACA9R3R6_9GLOM</name>
<accession>A0ACA9R3R6</accession>
<evidence type="ECO:0000313" key="1">
    <source>
        <dbReference type="EMBL" id="CAG8775863.1"/>
    </source>
</evidence>
<keyword evidence="2" id="KW-1185">Reference proteome</keyword>